<protein>
    <recommendedName>
        <fullName evidence="4">Reverse transcriptase zinc-binding domain-containing protein</fullName>
    </recommendedName>
</protein>
<dbReference type="Gramene" id="OGLUM02G18640.1">
    <property type="protein sequence ID" value="OGLUM02G18640.1"/>
    <property type="gene ID" value="OGLUM02G18640"/>
</dbReference>
<evidence type="ECO:0008006" key="4">
    <source>
        <dbReference type="Google" id="ProtNLM"/>
    </source>
</evidence>
<dbReference type="HOGENOM" id="CLU_695180_0_0_1"/>
<reference evidence="2" key="1">
    <citation type="submission" date="2015-04" db="UniProtKB">
        <authorList>
            <consortium name="EnsemblPlants"/>
        </authorList>
    </citation>
    <scope>IDENTIFICATION</scope>
</reference>
<reference evidence="2" key="2">
    <citation type="submission" date="2018-05" db="EMBL/GenBank/DDBJ databases">
        <title>OgluRS3 (Oryza glumaepatula Reference Sequence Version 3).</title>
        <authorList>
            <person name="Zhang J."/>
            <person name="Kudrna D."/>
            <person name="Lee S."/>
            <person name="Talag J."/>
            <person name="Welchert J."/>
            <person name="Wing R.A."/>
        </authorList>
    </citation>
    <scope>NUCLEOTIDE SEQUENCE [LARGE SCALE GENOMIC DNA]</scope>
</reference>
<keyword evidence="3" id="KW-1185">Reference proteome</keyword>
<name>A0A0D9YSW7_9ORYZ</name>
<evidence type="ECO:0000313" key="2">
    <source>
        <dbReference type="EnsemblPlants" id="OGLUM02G18640.1"/>
    </source>
</evidence>
<feature type="region of interest" description="Disordered" evidence="1">
    <location>
        <begin position="1"/>
        <end position="94"/>
    </location>
</feature>
<evidence type="ECO:0000256" key="1">
    <source>
        <dbReference type="SAM" id="MobiDB-lite"/>
    </source>
</evidence>
<feature type="region of interest" description="Disordered" evidence="1">
    <location>
        <begin position="116"/>
        <end position="164"/>
    </location>
</feature>
<accession>A0A0D9YSW7</accession>
<sequence length="397" mass="43296">MTPPPRLLAPGRHRRRAVPTPSASPHPASSTASSSRGPGRAVPDPAIPHTGLPHPDDPIPAASHRRRAGDDRGRGDIKEEDGNPPSATLALQSPFTVEPRIVTFPRRCHHIEAPRAWSSVTSSPPPHHHRSVHSFPEAGRNGRSLAKAPSRSGPLPQQQGVHGPLHCSVRGSGLFCQRGHCLNHHRRHVVMGDDLDVRTSKPSLDIFLAEMRRFEPEPLSSLSAAESRSPFAAITAAAAHTDLFSCRRRPHPPRSAPRAAPSSAAATTITAVHSTAGEPTSSPFAADEAEVIPSRRHCRRRTPLLPQVCCFIIIDHMCISEYIFCGKLLWQSQLLSRVKIFMWLALKGRCLMADNLQKIGGLIRRIAPYATWHFEMTPNLLFNVLSQTGFGDCSGAK</sequence>
<evidence type="ECO:0000313" key="3">
    <source>
        <dbReference type="Proteomes" id="UP000026961"/>
    </source>
</evidence>
<organism evidence="2">
    <name type="scientific">Oryza glumipatula</name>
    <dbReference type="NCBI Taxonomy" id="40148"/>
    <lineage>
        <taxon>Eukaryota</taxon>
        <taxon>Viridiplantae</taxon>
        <taxon>Streptophyta</taxon>
        <taxon>Embryophyta</taxon>
        <taxon>Tracheophyta</taxon>
        <taxon>Spermatophyta</taxon>
        <taxon>Magnoliopsida</taxon>
        <taxon>Liliopsida</taxon>
        <taxon>Poales</taxon>
        <taxon>Poaceae</taxon>
        <taxon>BOP clade</taxon>
        <taxon>Oryzoideae</taxon>
        <taxon>Oryzeae</taxon>
        <taxon>Oryzinae</taxon>
        <taxon>Oryza</taxon>
    </lineage>
</organism>
<dbReference type="Proteomes" id="UP000026961">
    <property type="component" value="Chromosome 2"/>
</dbReference>
<feature type="compositionally biased region" description="Low complexity" evidence="1">
    <location>
        <begin position="18"/>
        <end position="41"/>
    </location>
</feature>
<dbReference type="EnsemblPlants" id="OGLUM02G18640.1">
    <property type="protein sequence ID" value="OGLUM02G18640.1"/>
    <property type="gene ID" value="OGLUM02G18640"/>
</dbReference>
<dbReference type="AlphaFoldDB" id="A0A0D9YSW7"/>
<feature type="compositionally biased region" description="Basic and acidic residues" evidence="1">
    <location>
        <begin position="68"/>
        <end position="81"/>
    </location>
</feature>
<dbReference type="eggNOG" id="ENOG502R4Q8">
    <property type="taxonomic scope" value="Eukaryota"/>
</dbReference>
<proteinExistence type="predicted"/>
<feature type="compositionally biased region" description="Polar residues" evidence="1">
    <location>
        <begin position="85"/>
        <end position="94"/>
    </location>
</feature>